<dbReference type="InterPro" id="IPR013159">
    <property type="entry name" value="DnaA_C"/>
</dbReference>
<keyword evidence="4" id="KW-1185">Reference proteome</keyword>
<feature type="domain" description="Chromosomal replication initiator DnaA C-terminal" evidence="1">
    <location>
        <begin position="221"/>
        <end position="289"/>
    </location>
</feature>
<dbReference type="PANTHER" id="PTHR34322:SF2">
    <property type="entry name" value="TRANSPOSASE IS200-LIKE DOMAIN-CONTAINING PROTEIN"/>
    <property type="match status" value="1"/>
</dbReference>
<dbReference type="InterPro" id="IPR036515">
    <property type="entry name" value="Transposase_17_sf"/>
</dbReference>
<dbReference type="InterPro" id="IPR010921">
    <property type="entry name" value="Trp_repressor/repl_initiator"/>
</dbReference>
<evidence type="ECO:0000259" key="2">
    <source>
        <dbReference type="SMART" id="SM01321"/>
    </source>
</evidence>
<gene>
    <name evidence="3" type="ORF">SAMN05661077_2214</name>
</gene>
<dbReference type="SMART" id="SM01321">
    <property type="entry name" value="Y1_Tnp"/>
    <property type="match status" value="1"/>
</dbReference>
<dbReference type="Gene3D" id="3.30.70.1290">
    <property type="entry name" value="Transposase IS200-like"/>
    <property type="match status" value="1"/>
</dbReference>
<dbReference type="GO" id="GO:0006275">
    <property type="term" value="P:regulation of DNA replication"/>
    <property type="evidence" value="ECO:0007669"/>
    <property type="project" value="InterPro"/>
</dbReference>
<dbReference type="InterPro" id="IPR002686">
    <property type="entry name" value="Transposase_17"/>
</dbReference>
<dbReference type="GO" id="GO:0043565">
    <property type="term" value="F:sequence-specific DNA binding"/>
    <property type="evidence" value="ECO:0007669"/>
    <property type="project" value="InterPro"/>
</dbReference>
<dbReference type="SUPFAM" id="SSF143422">
    <property type="entry name" value="Transposase IS200-like"/>
    <property type="match status" value="1"/>
</dbReference>
<dbReference type="GO" id="GO:0005524">
    <property type="term" value="F:ATP binding"/>
    <property type="evidence" value="ECO:0007669"/>
    <property type="project" value="InterPro"/>
</dbReference>
<dbReference type="PATRIC" id="fig|381306.5.peg.2360"/>
<dbReference type="Gene3D" id="1.10.1750.10">
    <property type="match status" value="1"/>
</dbReference>
<reference evidence="4" key="1">
    <citation type="submission" date="2016-10" db="EMBL/GenBank/DDBJ databases">
        <authorList>
            <person name="Varghese N."/>
        </authorList>
    </citation>
    <scope>NUCLEOTIDE SEQUENCE [LARGE SCALE GENOMIC DNA]</scope>
    <source>
        <strain evidence="4">HL 19</strain>
    </source>
</reference>
<dbReference type="CDD" id="cd06571">
    <property type="entry name" value="Bac_DnaA_C"/>
    <property type="match status" value="1"/>
</dbReference>
<dbReference type="GO" id="GO:0006313">
    <property type="term" value="P:DNA transposition"/>
    <property type="evidence" value="ECO:0007669"/>
    <property type="project" value="InterPro"/>
</dbReference>
<feature type="domain" description="Transposase IS200-like" evidence="2">
    <location>
        <begin position="9"/>
        <end position="123"/>
    </location>
</feature>
<evidence type="ECO:0000313" key="3">
    <source>
        <dbReference type="EMBL" id="SCY47324.1"/>
    </source>
</evidence>
<dbReference type="EMBL" id="FMUN01000006">
    <property type="protein sequence ID" value="SCY47324.1"/>
    <property type="molecule type" value="Genomic_DNA"/>
</dbReference>
<dbReference type="Proteomes" id="UP000183104">
    <property type="component" value="Unassembled WGS sequence"/>
</dbReference>
<evidence type="ECO:0000313" key="4">
    <source>
        <dbReference type="Proteomes" id="UP000183104"/>
    </source>
</evidence>
<dbReference type="PANTHER" id="PTHR34322">
    <property type="entry name" value="TRANSPOSASE, Y1_TNP DOMAIN-CONTAINING"/>
    <property type="match status" value="1"/>
</dbReference>
<organism evidence="3 4">
    <name type="scientific">Thiohalorhabdus denitrificans</name>
    <dbReference type="NCBI Taxonomy" id="381306"/>
    <lineage>
        <taxon>Bacteria</taxon>
        <taxon>Pseudomonadati</taxon>
        <taxon>Pseudomonadota</taxon>
        <taxon>Gammaproteobacteria</taxon>
        <taxon>Thiohalorhabdales</taxon>
        <taxon>Thiohalorhabdaceae</taxon>
        <taxon>Thiohalorhabdus</taxon>
    </lineage>
</organism>
<name>A0A0P9EQ95_9GAMM</name>
<dbReference type="SUPFAM" id="SSF48295">
    <property type="entry name" value="TrpR-like"/>
    <property type="match status" value="1"/>
</dbReference>
<evidence type="ECO:0000259" key="1">
    <source>
        <dbReference type="SMART" id="SM00760"/>
    </source>
</evidence>
<sequence length="318" mass="35563">MARTPRIHVPGGFYYVTLLGNGEQTVVADEGERAHLEDLVGEGIYRFGHRIHAYCWEPCRLHLLLEVDEVPLSKIMQNLSFRYTRRANKHRGRSGHLFQGRYKALLLDPEAYLLEVARYIHARPATAGLAPEPASYPWSGHRTYLDEEQVWWLTRERVLADLAERPGRARREYARFVDEGLAEPQRSWSPLEAAQDGCLGGEDFRARQGDSPESRSPLAGCISAVEAAVAGYFGLSVDRLRSGDRGHLASRARAVVAYLAIETGASTLSEAAERMNRDVATMSNAVGRLRGRLAFDPGFAEEVDRLREHLHQATGEEA</sequence>
<dbReference type="GO" id="GO:0006270">
    <property type="term" value="P:DNA replication initiation"/>
    <property type="evidence" value="ECO:0007669"/>
    <property type="project" value="InterPro"/>
</dbReference>
<accession>A0A0P9EQ95</accession>
<dbReference type="RefSeq" id="WP_074471411.1">
    <property type="nucleotide sequence ID" value="NZ_FMUN01000006.1"/>
</dbReference>
<dbReference type="Pfam" id="PF01797">
    <property type="entry name" value="Y1_Tnp"/>
    <property type="match status" value="1"/>
</dbReference>
<dbReference type="STRING" id="381306.AN478_05820"/>
<dbReference type="AlphaFoldDB" id="A0A0P9EQ95"/>
<proteinExistence type="predicted"/>
<dbReference type="GO" id="GO:0004803">
    <property type="term" value="F:transposase activity"/>
    <property type="evidence" value="ECO:0007669"/>
    <property type="project" value="InterPro"/>
</dbReference>
<dbReference type="SMART" id="SM00760">
    <property type="entry name" value="Bac_DnaA_C"/>
    <property type="match status" value="1"/>
</dbReference>
<protein>
    <submittedName>
        <fullName evidence="3">REP element-mobilizing transposase RayT</fullName>
    </submittedName>
</protein>
<dbReference type="OrthoDB" id="9814067at2"/>
<dbReference type="Pfam" id="PF08299">
    <property type="entry name" value="Bac_DnaA_C"/>
    <property type="match status" value="1"/>
</dbReference>